<accession>M8AR89</accession>
<sequence length="221" mass="23806">MPPDGIVEDIYLRLRRTSPRASFAPPSPASSGSAISPAFASASSMERPPCWASFTIGSGTTCRRRKTPSRASSPPRDSPDHRWGDSGSDYNALDCRHGRVLLGIMARPCRSSSGTPWQAAKPRWKRPKDRISAAGPRVCVSSPNTGEWSDPCPGLDLGVDAFIMPVPPVVIRDRCSLLDACMRVIDMPLPGAVNVGDVILMAMEDGSLGLAHEDQREKVEP</sequence>
<feature type="region of interest" description="Disordered" evidence="1">
    <location>
        <begin position="60"/>
        <end position="87"/>
    </location>
</feature>
<name>M8AR89_TRIUA</name>
<reference evidence="2" key="1">
    <citation type="journal article" date="2013" name="Nature">
        <title>Draft genome of the wheat A-genome progenitor Triticum urartu.</title>
        <authorList>
            <person name="Ling H.Q."/>
            <person name="Zhao S."/>
            <person name="Liu D."/>
            <person name="Wang J."/>
            <person name="Sun H."/>
            <person name="Zhang C."/>
            <person name="Fan H."/>
            <person name="Li D."/>
            <person name="Dong L."/>
            <person name="Tao Y."/>
            <person name="Gao C."/>
            <person name="Wu H."/>
            <person name="Li Y."/>
            <person name="Cui Y."/>
            <person name="Guo X."/>
            <person name="Zheng S."/>
            <person name="Wang B."/>
            <person name="Yu K."/>
            <person name="Liang Q."/>
            <person name="Yang W."/>
            <person name="Lou X."/>
            <person name="Chen J."/>
            <person name="Feng M."/>
            <person name="Jian J."/>
            <person name="Zhang X."/>
            <person name="Luo G."/>
            <person name="Jiang Y."/>
            <person name="Liu J."/>
            <person name="Wang Z."/>
            <person name="Sha Y."/>
            <person name="Zhang B."/>
            <person name="Wu H."/>
            <person name="Tang D."/>
            <person name="Shen Q."/>
            <person name="Xue P."/>
            <person name="Zou S."/>
            <person name="Wang X."/>
            <person name="Liu X."/>
            <person name="Wang F."/>
            <person name="Yang Y."/>
            <person name="An X."/>
            <person name="Dong Z."/>
            <person name="Zhang K."/>
            <person name="Zhang X."/>
            <person name="Luo M.C."/>
            <person name="Dvorak J."/>
            <person name="Tong Y."/>
            <person name="Wang J."/>
            <person name="Yang H."/>
            <person name="Li Z."/>
            <person name="Wang D."/>
            <person name="Zhang A."/>
            <person name="Wang J."/>
        </authorList>
    </citation>
    <scope>NUCLEOTIDE SEQUENCE</scope>
</reference>
<dbReference type="AlphaFoldDB" id="M8AR89"/>
<feature type="region of interest" description="Disordered" evidence="1">
    <location>
        <begin position="20"/>
        <end position="46"/>
    </location>
</feature>
<organism evidence="2">
    <name type="scientific">Triticum urartu</name>
    <name type="common">Red wild einkorn</name>
    <name type="synonym">Crithodium urartu</name>
    <dbReference type="NCBI Taxonomy" id="4572"/>
    <lineage>
        <taxon>Eukaryota</taxon>
        <taxon>Viridiplantae</taxon>
        <taxon>Streptophyta</taxon>
        <taxon>Embryophyta</taxon>
        <taxon>Tracheophyta</taxon>
        <taxon>Spermatophyta</taxon>
        <taxon>Magnoliopsida</taxon>
        <taxon>Liliopsida</taxon>
        <taxon>Poales</taxon>
        <taxon>Poaceae</taxon>
        <taxon>BOP clade</taxon>
        <taxon>Pooideae</taxon>
        <taxon>Triticodae</taxon>
        <taxon>Triticeae</taxon>
        <taxon>Triticinae</taxon>
        <taxon>Triticum</taxon>
    </lineage>
</organism>
<dbReference type="EMBL" id="KD016289">
    <property type="protein sequence ID" value="EMS67670.1"/>
    <property type="molecule type" value="Genomic_DNA"/>
</dbReference>
<feature type="compositionally biased region" description="Low complexity" evidence="1">
    <location>
        <begin position="20"/>
        <end position="44"/>
    </location>
</feature>
<proteinExistence type="predicted"/>
<evidence type="ECO:0000256" key="1">
    <source>
        <dbReference type="SAM" id="MobiDB-lite"/>
    </source>
</evidence>
<protein>
    <submittedName>
        <fullName evidence="2">Uncharacterized protein</fullName>
    </submittedName>
</protein>
<gene>
    <name evidence="2" type="ORF">TRIUR3_15286</name>
</gene>
<evidence type="ECO:0000313" key="2">
    <source>
        <dbReference type="EMBL" id="EMS67670.1"/>
    </source>
</evidence>